<keyword evidence="7" id="KW-0807">Transducer</keyword>
<feature type="transmembrane region" description="Helical" evidence="8">
    <location>
        <begin position="115"/>
        <end position="138"/>
    </location>
</feature>
<keyword evidence="2 8" id="KW-0812">Transmembrane</keyword>
<evidence type="ECO:0000256" key="1">
    <source>
        <dbReference type="ARBA" id="ARBA00004141"/>
    </source>
</evidence>
<sequence length="285" mass="32830">MKFFEILSSIFMLSCSILGIICSLLLISVMITARRHCTSIVVISLNTAVAGFIINTIYASQAIYQMISDSSDVLCVFRGFLLHSSAGLFYHTLCIQAIYRLFVTVFAQRRNLQSKYVIIPIIVIQWIISSSFGIPILLTRQIRFYAEGRICQVSINDIFGFTYLAIFIYFLPLPIIIYIYITILRYTKRNITIPGVRQRMVAQTRHRRELRITRRILILVFILFITGFPYAVFFLQANVYRSSLLPYGHRISFMFIAFGQALGMLSTLVRTYGTKCTLLRTLSQR</sequence>
<dbReference type="PANTHER" id="PTHR24240">
    <property type="entry name" value="OPSIN"/>
    <property type="match status" value="1"/>
</dbReference>
<keyword evidence="5 8" id="KW-0472">Membrane</keyword>
<organism evidence="10 11">
    <name type="scientific">Adineta steineri</name>
    <dbReference type="NCBI Taxonomy" id="433720"/>
    <lineage>
        <taxon>Eukaryota</taxon>
        <taxon>Metazoa</taxon>
        <taxon>Spiralia</taxon>
        <taxon>Gnathifera</taxon>
        <taxon>Rotifera</taxon>
        <taxon>Eurotatoria</taxon>
        <taxon>Bdelloidea</taxon>
        <taxon>Adinetida</taxon>
        <taxon>Adinetidae</taxon>
        <taxon>Adineta</taxon>
    </lineage>
</organism>
<feature type="transmembrane region" description="Helical" evidence="8">
    <location>
        <begin position="6"/>
        <end position="27"/>
    </location>
</feature>
<feature type="transmembrane region" description="Helical" evidence="8">
    <location>
        <begin position="251"/>
        <end position="272"/>
    </location>
</feature>
<evidence type="ECO:0000256" key="4">
    <source>
        <dbReference type="ARBA" id="ARBA00023040"/>
    </source>
</evidence>
<dbReference type="InterPro" id="IPR000276">
    <property type="entry name" value="GPCR_Rhodpsn"/>
</dbReference>
<evidence type="ECO:0000256" key="2">
    <source>
        <dbReference type="ARBA" id="ARBA00022692"/>
    </source>
</evidence>
<dbReference type="EMBL" id="CAJNOG010000023">
    <property type="protein sequence ID" value="CAF0780445.1"/>
    <property type="molecule type" value="Genomic_DNA"/>
</dbReference>
<dbReference type="Gene3D" id="1.20.1070.10">
    <property type="entry name" value="Rhodopsin 7-helix transmembrane proteins"/>
    <property type="match status" value="1"/>
</dbReference>
<evidence type="ECO:0000256" key="5">
    <source>
        <dbReference type="ARBA" id="ARBA00023136"/>
    </source>
</evidence>
<evidence type="ECO:0000256" key="8">
    <source>
        <dbReference type="SAM" id="Phobius"/>
    </source>
</evidence>
<protein>
    <recommendedName>
        <fullName evidence="9">G-protein coupled receptors family 1 profile domain-containing protein</fullName>
    </recommendedName>
</protein>
<dbReference type="CDD" id="cd00637">
    <property type="entry name" value="7tm_classA_rhodopsin-like"/>
    <property type="match status" value="1"/>
</dbReference>
<accession>A0A813RER8</accession>
<dbReference type="Proteomes" id="UP000663845">
    <property type="component" value="Unassembled WGS sequence"/>
</dbReference>
<dbReference type="InterPro" id="IPR050125">
    <property type="entry name" value="GPCR_opsins"/>
</dbReference>
<comment type="caution">
    <text evidence="10">The sequence shown here is derived from an EMBL/GenBank/DDBJ whole genome shotgun (WGS) entry which is preliminary data.</text>
</comment>
<keyword evidence="3 8" id="KW-1133">Transmembrane helix</keyword>
<dbReference type="GO" id="GO:0016020">
    <property type="term" value="C:membrane"/>
    <property type="evidence" value="ECO:0007669"/>
    <property type="project" value="UniProtKB-SubCell"/>
</dbReference>
<evidence type="ECO:0000259" key="9">
    <source>
        <dbReference type="PROSITE" id="PS50262"/>
    </source>
</evidence>
<evidence type="ECO:0000313" key="11">
    <source>
        <dbReference type="Proteomes" id="UP000663845"/>
    </source>
</evidence>
<comment type="subcellular location">
    <subcellularLocation>
        <location evidence="1">Membrane</location>
        <topology evidence="1">Multi-pass membrane protein</topology>
    </subcellularLocation>
</comment>
<evidence type="ECO:0000313" key="10">
    <source>
        <dbReference type="EMBL" id="CAF0780445.1"/>
    </source>
</evidence>
<gene>
    <name evidence="10" type="ORF">JYZ213_LOCUS4139</name>
</gene>
<feature type="transmembrane region" description="Helical" evidence="8">
    <location>
        <begin position="80"/>
        <end position="103"/>
    </location>
</feature>
<dbReference type="PROSITE" id="PS50262">
    <property type="entry name" value="G_PROTEIN_RECEP_F1_2"/>
    <property type="match status" value="1"/>
</dbReference>
<evidence type="ECO:0000256" key="7">
    <source>
        <dbReference type="ARBA" id="ARBA00023224"/>
    </source>
</evidence>
<dbReference type="GO" id="GO:0004930">
    <property type="term" value="F:G protein-coupled receptor activity"/>
    <property type="evidence" value="ECO:0007669"/>
    <property type="project" value="UniProtKB-KW"/>
</dbReference>
<reference evidence="10" key="1">
    <citation type="submission" date="2021-02" db="EMBL/GenBank/DDBJ databases">
        <authorList>
            <person name="Nowell W R."/>
        </authorList>
    </citation>
    <scope>NUCLEOTIDE SEQUENCE</scope>
</reference>
<keyword evidence="6" id="KW-0675">Receptor</keyword>
<feature type="transmembrane region" description="Helical" evidence="8">
    <location>
        <begin position="39"/>
        <end position="60"/>
    </location>
</feature>
<dbReference type="AlphaFoldDB" id="A0A813RER8"/>
<evidence type="ECO:0000256" key="6">
    <source>
        <dbReference type="ARBA" id="ARBA00023170"/>
    </source>
</evidence>
<keyword evidence="4" id="KW-0297">G-protein coupled receptor</keyword>
<feature type="domain" description="G-protein coupled receptors family 1 profile" evidence="9">
    <location>
        <begin position="22"/>
        <end position="274"/>
    </location>
</feature>
<evidence type="ECO:0000256" key="3">
    <source>
        <dbReference type="ARBA" id="ARBA00022989"/>
    </source>
</evidence>
<dbReference type="PRINTS" id="PR00237">
    <property type="entry name" value="GPCRRHODOPSN"/>
</dbReference>
<dbReference type="InterPro" id="IPR017452">
    <property type="entry name" value="GPCR_Rhodpsn_7TM"/>
</dbReference>
<dbReference type="SUPFAM" id="SSF81321">
    <property type="entry name" value="Family A G protein-coupled receptor-like"/>
    <property type="match status" value="1"/>
</dbReference>
<proteinExistence type="predicted"/>
<name>A0A813RER8_9BILA</name>
<feature type="transmembrane region" description="Helical" evidence="8">
    <location>
        <begin position="158"/>
        <end position="181"/>
    </location>
</feature>
<feature type="transmembrane region" description="Helical" evidence="8">
    <location>
        <begin position="216"/>
        <end position="239"/>
    </location>
</feature>